<comment type="similarity">
    <text evidence="2">Belongs to the COMM domain-containing protein 3 family.</text>
</comment>
<accession>A0A6P8ZG90</accession>
<dbReference type="GeneID" id="117578223"/>
<gene>
    <name evidence="5" type="primary">LOC117578223</name>
</gene>
<proteinExistence type="inferred from homology"/>
<dbReference type="InterPro" id="IPR037355">
    <property type="entry name" value="COMMD3"/>
</dbReference>
<dbReference type="PANTHER" id="PTHR31159">
    <property type="entry name" value="COMM DOMAIN-CONTAINING PROTEIN 3"/>
    <property type="match status" value="1"/>
</dbReference>
<evidence type="ECO:0000256" key="1">
    <source>
        <dbReference type="ARBA" id="ARBA00016548"/>
    </source>
</evidence>
<dbReference type="Proteomes" id="UP000515160">
    <property type="component" value="Chromosome X"/>
</dbReference>
<dbReference type="Pfam" id="PF07258">
    <property type="entry name" value="COMM_domain"/>
    <property type="match status" value="1"/>
</dbReference>
<dbReference type="InterPro" id="IPR017920">
    <property type="entry name" value="COMM"/>
</dbReference>
<name>A0A6P8ZG90_DROAB</name>
<feature type="domain" description="COMM" evidence="3">
    <location>
        <begin position="140"/>
        <end position="211"/>
    </location>
</feature>
<evidence type="ECO:0000313" key="5">
    <source>
        <dbReference type="RefSeq" id="XP_034119487.1"/>
    </source>
</evidence>
<organism evidence="4 5">
    <name type="scientific">Drosophila albomicans</name>
    <name type="common">Fruit fly</name>
    <dbReference type="NCBI Taxonomy" id="7291"/>
    <lineage>
        <taxon>Eukaryota</taxon>
        <taxon>Metazoa</taxon>
        <taxon>Ecdysozoa</taxon>
        <taxon>Arthropoda</taxon>
        <taxon>Hexapoda</taxon>
        <taxon>Insecta</taxon>
        <taxon>Pterygota</taxon>
        <taxon>Neoptera</taxon>
        <taxon>Endopterygota</taxon>
        <taxon>Diptera</taxon>
        <taxon>Brachycera</taxon>
        <taxon>Muscomorpha</taxon>
        <taxon>Ephydroidea</taxon>
        <taxon>Drosophilidae</taxon>
        <taxon>Drosophila</taxon>
    </lineage>
</organism>
<dbReference type="PANTHER" id="PTHR31159:SF1">
    <property type="entry name" value="COMM DOMAIN-CONTAINING PROTEIN 3"/>
    <property type="match status" value="1"/>
</dbReference>
<dbReference type="PROSITE" id="PS51269">
    <property type="entry name" value="COMM"/>
    <property type="match status" value="1"/>
</dbReference>
<evidence type="ECO:0000259" key="3">
    <source>
        <dbReference type="PROSITE" id="PS51269"/>
    </source>
</evidence>
<dbReference type="RefSeq" id="XP_034119487.1">
    <property type="nucleotide sequence ID" value="XM_034263596.2"/>
</dbReference>
<dbReference type="OrthoDB" id="1917519at2759"/>
<dbReference type="GO" id="GO:0006814">
    <property type="term" value="P:sodium ion transport"/>
    <property type="evidence" value="ECO:0007669"/>
    <property type="project" value="InterPro"/>
</dbReference>
<dbReference type="AlphaFoldDB" id="A0A6P8ZG90"/>
<evidence type="ECO:0000313" key="4">
    <source>
        <dbReference type="Proteomes" id="UP000515160"/>
    </source>
</evidence>
<sequence length="213" mass="23104">MATATQSSTSNANSEDANNSGLLSATVVAGLQNLGTTLNAAISKTLIANSMKLTLHPDAIIAPVPEIYATNAASAKQSEYAVVTLYAVATKHGWDSGTLRQQLEAHGLHASALDELTRVYEDNRKELVLRQLQLGHNFPHITDVQWRIVCDVKSSTSGSSSGAPHFHINLGQYRQSSGERVTIVEFMCNAEELHSLINRLKDIERHCNQVAIT</sequence>
<dbReference type="CDD" id="cd04751">
    <property type="entry name" value="Commd3"/>
    <property type="match status" value="1"/>
</dbReference>
<reference evidence="5" key="1">
    <citation type="submission" date="2025-08" db="UniProtKB">
        <authorList>
            <consortium name="RefSeq"/>
        </authorList>
    </citation>
    <scope>IDENTIFICATION</scope>
    <source>
        <strain evidence="5">15112-1751.03</strain>
        <tissue evidence="5">Whole Adult</tissue>
    </source>
</reference>
<keyword evidence="4" id="KW-1185">Reference proteome</keyword>
<evidence type="ECO:0000256" key="2">
    <source>
        <dbReference type="ARBA" id="ARBA00093469"/>
    </source>
</evidence>
<protein>
    <recommendedName>
        <fullName evidence="1">COMM domain-containing protein 3</fullName>
    </recommendedName>
</protein>